<protein>
    <recommendedName>
        <fullName evidence="5">PAS domain-containing protein</fullName>
    </recommendedName>
</protein>
<dbReference type="SUPFAM" id="SSF55785">
    <property type="entry name" value="PYP-like sensor domain (PAS domain)"/>
    <property type="match status" value="1"/>
</dbReference>
<sequence>MQKFENINWIFKKNSFAVVCLLIFIALCSFYINYLIITEKLAANNDIVANKLSGQLAQSVVELELIASSKDSSNPYYEKYLKNFNAIYIVNANGDVIDNIKKNENESYIKKFIEINKDNIKTQFYQSELLYSQDIKPSFFIAIKKQINNSSYFIVGQITLKTLINNINTNTTDFVIIDKHSNILYSSSEQSINQFANLNALGRFFLWQDILYFKNYTFKQNTNAMNGFFILSFIPNSSYLNINFLISVLIIILILLYLWNIYLDKMYLKIALYDKLNNILILQKSANLEEEKYKDKLLFNDLQQLEEQTNKQISDLNEIREEYKEAEQRISSMFNNNSIPMLKIDAYTTKILAANAAALDFYNIKLNNIIKFNLYMLGKKSYSNQIDPINFAYNMQNNIKNQGLFITTTHFVDEKIPKNIRIYPFIMRSSRVSYDFLMILDSEYQDNMKNTMLALDNSFVVNINFILNSNMLKITSFSPNLNKILGIQPYLQMTYKELLFEDCENLYLNLLLHIRQVKQNKTINNLVKLEQIVYLRQNNKSYSQFKASYYIYRENTHDTNIHIISHLALLKSNLNPDNIRSVLPYNDVYQNINTKIGVFDENFNCISTNKELRNLLRTPSNVKPSIKEIINNENIEEIIGKIKNNTIDDETTVYLKDLNNILHPCTLFCTQSKNSNNEIIYCIVFRQNEEIPDLDKFINKMLTNNFINQDFFLKYLDCYINNIKYRVLNKISFGTMDFENLLKNIDLAFNIFDENTQEKMNLLKQICKNINLHEYENIEEYILQYSQLN</sequence>
<keyword evidence="2" id="KW-0472">Membrane</keyword>
<dbReference type="InterPro" id="IPR035965">
    <property type="entry name" value="PAS-like_dom_sf"/>
</dbReference>
<dbReference type="RefSeq" id="WP_172232870.1">
    <property type="nucleotide sequence ID" value="NZ_CP035946.1"/>
</dbReference>
<reference evidence="3 4" key="1">
    <citation type="submission" date="2020-07" db="EMBL/GenBank/DDBJ databases">
        <title>Transfer of Campylobacter canadensis to the novel genus Avispirillum gen. nov., that also includes two novel species recovered from migratory waterfowl: Avispirillum anseris sp. nov. and Avispirillum brantae sp. nov.</title>
        <authorList>
            <person name="Miller W.G."/>
            <person name="Chapman M.H."/>
            <person name="Yee E."/>
            <person name="Inglis G.D."/>
        </authorList>
    </citation>
    <scope>NUCLEOTIDE SEQUENCE [LARGE SCALE GENOMIC DNA]</scope>
    <source>
        <strain evidence="3 4">L283</strain>
    </source>
</reference>
<keyword evidence="4" id="KW-1185">Reference proteome</keyword>
<evidence type="ECO:0000256" key="2">
    <source>
        <dbReference type="SAM" id="Phobius"/>
    </source>
</evidence>
<comment type="caution">
    <text evidence="3">The sequence shown here is derived from an EMBL/GenBank/DDBJ whole genome shotgun (WGS) entry which is preliminary data.</text>
</comment>
<keyword evidence="1" id="KW-0175">Coiled coil</keyword>
<evidence type="ECO:0008006" key="5">
    <source>
        <dbReference type="Google" id="ProtNLM"/>
    </source>
</evidence>
<feature type="transmembrane region" description="Helical" evidence="2">
    <location>
        <begin position="16"/>
        <end position="37"/>
    </location>
</feature>
<organism evidence="3 4">
    <name type="scientific">Campylobacter canadensis</name>
    <dbReference type="NCBI Taxonomy" id="449520"/>
    <lineage>
        <taxon>Bacteria</taxon>
        <taxon>Pseudomonadati</taxon>
        <taxon>Campylobacterota</taxon>
        <taxon>Epsilonproteobacteria</taxon>
        <taxon>Campylobacterales</taxon>
        <taxon>Campylobacteraceae</taxon>
        <taxon>Campylobacter</taxon>
    </lineage>
</organism>
<evidence type="ECO:0000313" key="4">
    <source>
        <dbReference type="Proteomes" id="UP000786183"/>
    </source>
</evidence>
<gene>
    <name evidence="3" type="ORF">AVCANL283_07440</name>
</gene>
<keyword evidence="2" id="KW-1133">Transmembrane helix</keyword>
<dbReference type="Proteomes" id="UP000786183">
    <property type="component" value="Unassembled WGS sequence"/>
</dbReference>
<proteinExistence type="predicted"/>
<evidence type="ECO:0000256" key="1">
    <source>
        <dbReference type="SAM" id="Coils"/>
    </source>
</evidence>
<feature type="coiled-coil region" evidence="1">
    <location>
        <begin position="302"/>
        <end position="336"/>
    </location>
</feature>
<evidence type="ECO:0000313" key="3">
    <source>
        <dbReference type="EMBL" id="MBZ7987926.1"/>
    </source>
</evidence>
<name>A0ABS7WT21_9BACT</name>
<feature type="transmembrane region" description="Helical" evidence="2">
    <location>
        <begin position="239"/>
        <end position="259"/>
    </location>
</feature>
<dbReference type="EMBL" id="JACGBB010000019">
    <property type="protein sequence ID" value="MBZ7987926.1"/>
    <property type="molecule type" value="Genomic_DNA"/>
</dbReference>
<keyword evidence="2" id="KW-0812">Transmembrane</keyword>
<accession>A0ABS7WT21</accession>